<evidence type="ECO:0000259" key="2">
    <source>
        <dbReference type="Pfam" id="PF01979"/>
    </source>
</evidence>
<dbReference type="GO" id="GO:0016810">
    <property type="term" value="F:hydrolase activity, acting on carbon-nitrogen (but not peptide) bonds"/>
    <property type="evidence" value="ECO:0007669"/>
    <property type="project" value="InterPro"/>
</dbReference>
<accession>A0A829Y676</accession>
<dbReference type="PANTHER" id="PTHR36842">
    <property type="entry name" value="PROTEIN TOLB HOMOLOG"/>
    <property type="match status" value="1"/>
</dbReference>
<dbReference type="InterPro" id="IPR011059">
    <property type="entry name" value="Metal-dep_hydrolase_composite"/>
</dbReference>
<feature type="domain" description="Amidohydrolase-related" evidence="2">
    <location>
        <begin position="1046"/>
        <end position="1109"/>
    </location>
</feature>
<evidence type="ECO:0000256" key="1">
    <source>
        <dbReference type="ARBA" id="ARBA00009820"/>
    </source>
</evidence>
<dbReference type="PANTHER" id="PTHR36842:SF1">
    <property type="entry name" value="PROTEIN TOLB"/>
    <property type="match status" value="1"/>
</dbReference>
<organism evidence="3 4">
    <name type="scientific">Steroidobacter agaridevorans</name>
    <dbReference type="NCBI Taxonomy" id="2695856"/>
    <lineage>
        <taxon>Bacteria</taxon>
        <taxon>Pseudomonadati</taxon>
        <taxon>Pseudomonadota</taxon>
        <taxon>Gammaproteobacteria</taxon>
        <taxon>Steroidobacterales</taxon>
        <taxon>Steroidobacteraceae</taxon>
        <taxon>Steroidobacter</taxon>
    </lineage>
</organism>
<dbReference type="Proteomes" id="UP000445000">
    <property type="component" value="Unassembled WGS sequence"/>
</dbReference>
<evidence type="ECO:0000313" key="4">
    <source>
        <dbReference type="Proteomes" id="UP000445000"/>
    </source>
</evidence>
<gene>
    <name evidence="3" type="ORF">GCM10011487_04280</name>
</gene>
<dbReference type="Gene3D" id="2.30.40.10">
    <property type="entry name" value="Urease, subunit C, domain 1"/>
    <property type="match status" value="2"/>
</dbReference>
<dbReference type="Gene3D" id="2.120.10.30">
    <property type="entry name" value="TolB, C-terminal domain"/>
    <property type="match status" value="3"/>
</dbReference>
<dbReference type="EMBL" id="BLJN01000001">
    <property type="protein sequence ID" value="GFE78428.1"/>
    <property type="molecule type" value="Genomic_DNA"/>
</dbReference>
<dbReference type="AlphaFoldDB" id="A0A829Y676"/>
<dbReference type="SUPFAM" id="SSF69304">
    <property type="entry name" value="Tricorn protease N-terminal domain"/>
    <property type="match status" value="2"/>
</dbReference>
<sequence>MFDAVAVFGGGRFSPGASTPTIRLGTFASGSVRMKEPVKAAVLGLCLVLTSVATPAHEDEMFFPMLAQGMPSEAGAASNLVRPRQERDQTLPLQPTRQIKFDTDEGTWLSVDVSPDSRRVVFDMLGDIYTLSAAGGKATAITRGMGFDTQPTYSPDGAWIAFVSDRSGAENVWVMRLDGSDARQISLGGDDSVLVSPAWSADGKAIYVSRFLWSADSYQLWRYDLDGTETLVVPIKAPGQPRDKGQSSLGAVASPDGKYIYFARRNGTSNDRKVDEWSIVRREIESGAEQTLVPTPAGRGRPNGAYFRPALSADGKLLAYATRFEGRTGLRLRNLKTNEDRWLAFPIEHDQIHAQSWQDLVPRYAFTRDGRSVILSRNGKLEKLSVDGGASAAIPFTATVDVPLGPLTRVAVKQETGPVRARLIQAPEQSPDGKLVAFSSLGHVYVMPLVDGAKPRRLTSSETPEFHPSWSPDGKQIVFITWTAKQAGQVWIVDANGGAPRQITSVAGYYSHPIFTPDGKSVLVVRSENEARLRSSMEFGQHVRDAALISLPVEGGVAKVVATGTFGGKPHFSASPNLVYLRQAAGLSSVDLGNGEIQPAVDVQGPNWYFAENLAQVDDSRLSPDGKWVLAIIAQQAHIVAAPKPGETVDLLNPGREHRRITDVGADFIEWADGGKTVTWSVGSTFYRRSLADIELNPATKPGWSADVSKRGLDSFPAVVEVPRDDPRGSLVLRGARVITMRDSEVIENADVLIHDGRIAAVGPSGSLKLPADTEVRDVTGKTVVPGFIDVHDHVADIRRDVIAMESWGLRARLAYGVTTAFDPSSLSIDMFAYQDLGDAGILVGSRVPSTGTAMFSFNRLSSVDEARALLTRYRDHYRTRNVKQYLIGNRQQRQWLAQAAKQVGVMPTTEGSLSLKLDLSQIMDGYAGSEHALPTPLYNDVIQFVARSGTSYDATLQIKNGGPGAQDNFVARDRPFMDEKYRRFRPYYIAAQQTLAREWIEPSTLLYPRIGGDVARIQRAGGVTAMGSHGEIQGPGFHWELEAHVEGGMTPLEALRAGTIGGAEAIGRRDEFGSIEPGKFADLVVLNADPRDDIRRSRDIGFVMKNGRLYDANTLDELWPRQRPLEQPWFGVDGPPVH</sequence>
<comment type="similarity">
    <text evidence="1">Belongs to the TolB family.</text>
</comment>
<proteinExistence type="inferred from homology"/>
<evidence type="ECO:0000313" key="3">
    <source>
        <dbReference type="EMBL" id="GFE78428.1"/>
    </source>
</evidence>
<dbReference type="Pfam" id="PF26549">
    <property type="entry name" value="Tricorn_N"/>
    <property type="match status" value="1"/>
</dbReference>
<keyword evidence="4" id="KW-1185">Reference proteome</keyword>
<dbReference type="SUPFAM" id="SSF51338">
    <property type="entry name" value="Composite domain of metallo-dependent hydrolases"/>
    <property type="match status" value="1"/>
</dbReference>
<dbReference type="InterPro" id="IPR011042">
    <property type="entry name" value="6-blade_b-propeller_TolB-like"/>
</dbReference>
<dbReference type="InterPro" id="IPR006680">
    <property type="entry name" value="Amidohydro-rel"/>
</dbReference>
<dbReference type="InterPro" id="IPR032466">
    <property type="entry name" value="Metal_Hydrolase"/>
</dbReference>
<dbReference type="Pfam" id="PF01979">
    <property type="entry name" value="Amidohydro_1"/>
    <property type="match status" value="1"/>
</dbReference>
<comment type="caution">
    <text evidence="3">The sequence shown here is derived from an EMBL/GenBank/DDBJ whole genome shotgun (WGS) entry which is preliminary data.</text>
</comment>
<name>A0A829Y676_9GAMM</name>
<dbReference type="SUPFAM" id="SSF51556">
    <property type="entry name" value="Metallo-dependent hydrolases"/>
    <property type="match status" value="1"/>
</dbReference>
<dbReference type="Pfam" id="PF07676">
    <property type="entry name" value="PD40"/>
    <property type="match status" value="2"/>
</dbReference>
<dbReference type="Gene3D" id="3.20.20.140">
    <property type="entry name" value="Metal-dependent hydrolases"/>
    <property type="match status" value="1"/>
</dbReference>
<dbReference type="InterPro" id="IPR011659">
    <property type="entry name" value="WD40"/>
</dbReference>
<reference evidence="4" key="1">
    <citation type="submission" date="2020-01" db="EMBL/GenBank/DDBJ databases">
        <title>'Steroidobacter agaridevorans' sp. nov., agar-degrading bacteria isolated from rhizosphere soils.</title>
        <authorList>
            <person name="Ikenaga M."/>
            <person name="Kataoka M."/>
            <person name="Murouchi A."/>
            <person name="Katsuragi S."/>
            <person name="Sakai M."/>
        </authorList>
    </citation>
    <scope>NUCLEOTIDE SEQUENCE [LARGE SCALE GENOMIC DNA]</scope>
    <source>
        <strain evidence="4">YU21-B</strain>
    </source>
</reference>
<protein>
    <submittedName>
        <fullName evidence="3">TolB protein</fullName>
    </submittedName>
</protein>